<sequence length="80" mass="8488">MSARNKDPRETLLPDQGAMVDEQGRPPGAPSRTGPGDGPSVDPTRVDRARAREKHEKTGERPLADGSNGQPVPHAADEVP</sequence>
<name>A0A1E5Q0D8_9ACTN</name>
<reference evidence="2 3" key="1">
    <citation type="submission" date="2016-08" db="EMBL/GenBank/DDBJ databases">
        <title>The complete genome of Streptomyces subrutilus 10-1-1.</title>
        <authorList>
            <person name="Chen X."/>
        </authorList>
    </citation>
    <scope>NUCLEOTIDE SEQUENCE [LARGE SCALE GENOMIC DNA]</scope>
    <source>
        <strain evidence="2 3">10-1-1</strain>
    </source>
</reference>
<comment type="caution">
    <text evidence="2">The sequence shown here is derived from an EMBL/GenBank/DDBJ whole genome shotgun (WGS) entry which is preliminary data.</text>
</comment>
<gene>
    <name evidence="2" type="ORF">BGK67_30620</name>
</gene>
<keyword evidence="3" id="KW-1185">Reference proteome</keyword>
<dbReference type="Proteomes" id="UP000095705">
    <property type="component" value="Unassembled WGS sequence"/>
</dbReference>
<evidence type="ECO:0000313" key="2">
    <source>
        <dbReference type="EMBL" id="OEJ35092.1"/>
    </source>
</evidence>
<dbReference type="EMBL" id="MEHK01000001">
    <property type="protein sequence ID" value="OEJ35092.1"/>
    <property type="molecule type" value="Genomic_DNA"/>
</dbReference>
<feature type="region of interest" description="Disordered" evidence="1">
    <location>
        <begin position="1"/>
        <end position="80"/>
    </location>
</feature>
<feature type="compositionally biased region" description="Basic and acidic residues" evidence="1">
    <location>
        <begin position="1"/>
        <end position="12"/>
    </location>
</feature>
<dbReference type="AlphaFoldDB" id="A0A1E5Q0D8"/>
<evidence type="ECO:0000313" key="3">
    <source>
        <dbReference type="Proteomes" id="UP000095705"/>
    </source>
</evidence>
<evidence type="ECO:0000256" key="1">
    <source>
        <dbReference type="SAM" id="MobiDB-lite"/>
    </source>
</evidence>
<proteinExistence type="predicted"/>
<organism evidence="2 3">
    <name type="scientific">Streptomyces subrutilus</name>
    <dbReference type="NCBI Taxonomy" id="36818"/>
    <lineage>
        <taxon>Bacteria</taxon>
        <taxon>Bacillati</taxon>
        <taxon>Actinomycetota</taxon>
        <taxon>Actinomycetes</taxon>
        <taxon>Kitasatosporales</taxon>
        <taxon>Streptomycetaceae</taxon>
        <taxon>Streptomyces</taxon>
    </lineage>
</organism>
<accession>A0A1E5Q0D8</accession>
<dbReference type="RefSeq" id="WP_069923279.1">
    <property type="nucleotide sequence ID" value="NZ_MEHK01000001.1"/>
</dbReference>
<protein>
    <submittedName>
        <fullName evidence="2">Uncharacterized protein</fullName>
    </submittedName>
</protein>
<dbReference type="OrthoDB" id="4337674at2"/>
<feature type="compositionally biased region" description="Basic and acidic residues" evidence="1">
    <location>
        <begin position="44"/>
        <end position="63"/>
    </location>
</feature>